<dbReference type="EMBL" id="JARO02003282">
    <property type="protein sequence ID" value="KPP70825.1"/>
    <property type="molecule type" value="Genomic_DNA"/>
</dbReference>
<proteinExistence type="predicted"/>
<dbReference type="Proteomes" id="UP000034805">
    <property type="component" value="Unassembled WGS sequence"/>
</dbReference>
<gene>
    <name evidence="1" type="ORF">Z043_110323</name>
</gene>
<comment type="caution">
    <text evidence="1">The sequence shown here is derived from an EMBL/GenBank/DDBJ whole genome shotgun (WGS) entry which is preliminary data.</text>
</comment>
<dbReference type="STRING" id="113540.ENSSFOP00015034376"/>
<dbReference type="AlphaFoldDB" id="A0A0N8K009"/>
<evidence type="ECO:0000313" key="1">
    <source>
        <dbReference type="EMBL" id="KPP70825.1"/>
    </source>
</evidence>
<sequence length="107" mass="12271">MREGVLTFNSLVRQEPRPIGSVSHRERSATMKLEVMMRDLNQWGEEDFARNCTYVVSDQGSDPSFALPLAMTSIPRNLTFEYGPDNEVRRSAAVLRWRSGRYAFPCL</sequence>
<protein>
    <submittedName>
        <fullName evidence="1">Uncharacterized protein</fullName>
    </submittedName>
</protein>
<organism evidence="1 2">
    <name type="scientific">Scleropages formosus</name>
    <name type="common">Asian bonytongue</name>
    <name type="synonym">Osteoglossum formosum</name>
    <dbReference type="NCBI Taxonomy" id="113540"/>
    <lineage>
        <taxon>Eukaryota</taxon>
        <taxon>Metazoa</taxon>
        <taxon>Chordata</taxon>
        <taxon>Craniata</taxon>
        <taxon>Vertebrata</taxon>
        <taxon>Euteleostomi</taxon>
        <taxon>Actinopterygii</taxon>
        <taxon>Neopterygii</taxon>
        <taxon>Teleostei</taxon>
        <taxon>Osteoglossocephala</taxon>
        <taxon>Osteoglossomorpha</taxon>
        <taxon>Osteoglossiformes</taxon>
        <taxon>Osteoglossidae</taxon>
        <taxon>Scleropages</taxon>
    </lineage>
</organism>
<accession>A0A0N8K009</accession>
<reference evidence="1 2" key="1">
    <citation type="submission" date="2015-08" db="EMBL/GenBank/DDBJ databases">
        <title>The genome of the Asian arowana (Scleropages formosus).</title>
        <authorList>
            <person name="Tan M.H."/>
            <person name="Gan H.M."/>
            <person name="Croft L.J."/>
            <person name="Austin C.M."/>
        </authorList>
    </citation>
    <scope>NUCLEOTIDE SEQUENCE [LARGE SCALE GENOMIC DNA]</scope>
    <source>
        <strain evidence="1">Aro1</strain>
    </source>
</reference>
<evidence type="ECO:0000313" key="2">
    <source>
        <dbReference type="Proteomes" id="UP000034805"/>
    </source>
</evidence>
<name>A0A0N8K009_SCLFO</name>